<name>A0A935PYQ3_9PROT</name>
<protein>
    <submittedName>
        <fullName evidence="1">Uncharacterized protein</fullName>
    </submittedName>
</protein>
<evidence type="ECO:0000313" key="2">
    <source>
        <dbReference type="Proteomes" id="UP000697998"/>
    </source>
</evidence>
<dbReference type="EMBL" id="JADJMH010000014">
    <property type="protein sequence ID" value="MBK7675835.1"/>
    <property type="molecule type" value="Genomic_DNA"/>
</dbReference>
<reference evidence="1 2" key="1">
    <citation type="submission" date="2020-10" db="EMBL/GenBank/DDBJ databases">
        <title>Connecting structure to function with the recovery of over 1000 high-quality activated sludge metagenome-assembled genomes encoding full-length rRNA genes using long-read sequencing.</title>
        <authorList>
            <person name="Singleton C.M."/>
            <person name="Petriglieri F."/>
            <person name="Kristensen J.M."/>
            <person name="Kirkegaard R.H."/>
            <person name="Michaelsen T.Y."/>
            <person name="Andersen M.H."/>
            <person name="Karst S.M."/>
            <person name="Dueholm M.S."/>
            <person name="Nielsen P.H."/>
            <person name="Albertsen M."/>
        </authorList>
    </citation>
    <scope>NUCLEOTIDE SEQUENCE [LARGE SCALE GENOMIC DNA]</scope>
    <source>
        <strain evidence="1">EsbW_18-Q3-R4-48_BATAC.285</strain>
    </source>
</reference>
<organism evidence="1 2">
    <name type="scientific">Candidatus Accumulibacter proximus</name>
    <dbReference type="NCBI Taxonomy" id="2954385"/>
    <lineage>
        <taxon>Bacteria</taxon>
        <taxon>Pseudomonadati</taxon>
        <taxon>Pseudomonadota</taxon>
        <taxon>Betaproteobacteria</taxon>
        <taxon>Candidatus Accumulibacter</taxon>
    </lineage>
</organism>
<evidence type="ECO:0000313" key="1">
    <source>
        <dbReference type="EMBL" id="MBK7675835.1"/>
    </source>
</evidence>
<accession>A0A935PYQ3</accession>
<sequence>MRLPALLRLGFASHASGLAVPVLRSRHPGYTAGMTPEEFIALWKNNPLTERAGAQAWFDDLCELLGVAKPRDPDNYCFERGAGKSGGGDGWADVWMRGRFGWENNPGTPRFNSGSFKRQAVQAA</sequence>
<comment type="caution">
    <text evidence="1">The sequence shown here is derived from an EMBL/GenBank/DDBJ whole genome shotgun (WGS) entry which is preliminary data.</text>
</comment>
<proteinExistence type="predicted"/>
<dbReference type="Proteomes" id="UP000697998">
    <property type="component" value="Unassembled WGS sequence"/>
</dbReference>
<gene>
    <name evidence="1" type="ORF">IPJ27_14365</name>
</gene>
<dbReference type="AlphaFoldDB" id="A0A935PYQ3"/>